<comment type="caution">
    <text evidence="3">The sequence shown here is derived from an EMBL/GenBank/DDBJ whole genome shotgun (WGS) entry which is preliminary data.</text>
</comment>
<dbReference type="SUPFAM" id="SSF48317">
    <property type="entry name" value="Acid phosphatase/Vanadium-dependent haloperoxidase"/>
    <property type="match status" value="1"/>
</dbReference>
<feature type="transmembrane region" description="Helical" evidence="1">
    <location>
        <begin position="133"/>
        <end position="153"/>
    </location>
</feature>
<accession>A0A3S3TVN7</accession>
<dbReference type="SMART" id="SM00014">
    <property type="entry name" value="acidPPc"/>
    <property type="match status" value="1"/>
</dbReference>
<keyword evidence="1" id="KW-0812">Transmembrane</keyword>
<dbReference type="Gene3D" id="1.20.144.10">
    <property type="entry name" value="Phosphatidic acid phosphatase type 2/haloperoxidase"/>
    <property type="match status" value="1"/>
</dbReference>
<dbReference type="EMBL" id="SBII01000012">
    <property type="protein sequence ID" value="RWW92299.1"/>
    <property type="molecule type" value="Genomic_DNA"/>
</dbReference>
<feature type="domain" description="Phosphatidic acid phosphatase type 2/haloperoxidase" evidence="2">
    <location>
        <begin position="61"/>
        <end position="174"/>
    </location>
</feature>
<keyword evidence="1" id="KW-0472">Membrane</keyword>
<evidence type="ECO:0000256" key="1">
    <source>
        <dbReference type="SAM" id="Phobius"/>
    </source>
</evidence>
<dbReference type="Proteomes" id="UP000287527">
    <property type="component" value="Unassembled WGS sequence"/>
</dbReference>
<evidence type="ECO:0000313" key="3">
    <source>
        <dbReference type="EMBL" id="RWW92299.1"/>
    </source>
</evidence>
<dbReference type="Pfam" id="PF01569">
    <property type="entry name" value="PAP2"/>
    <property type="match status" value="1"/>
</dbReference>
<dbReference type="OrthoDB" id="9789113at2"/>
<evidence type="ECO:0000259" key="2">
    <source>
        <dbReference type="SMART" id="SM00014"/>
    </source>
</evidence>
<name>A0A3S3TVN7_9FLAO</name>
<keyword evidence="1" id="KW-1133">Transmembrane helix</keyword>
<sequence>MLETLQQLDRDLLVYLNSLGSETFDPIWKVITKQIYWTPVFLFIGYLAYKKLGWRHTLLIVGMIALLVAFTDQATNLIKNTVQRLRPCNNPEIADVIRAVVKRKSFSFVSGHASNSMASAFFLFMVLRRYYKYMGFIFLWPLVFAYSRIYLGLHYPGDILAGYCLGLLTGFLILKLYIYLRNRYFQGEQGV</sequence>
<dbReference type="InterPro" id="IPR000326">
    <property type="entry name" value="PAP2/HPO"/>
</dbReference>
<feature type="transmembrane region" description="Helical" evidence="1">
    <location>
        <begin position="56"/>
        <end position="75"/>
    </location>
</feature>
<organism evidence="3 4">
    <name type="scientific">Flavobacterium cerinum</name>
    <dbReference type="NCBI Taxonomy" id="2502784"/>
    <lineage>
        <taxon>Bacteria</taxon>
        <taxon>Pseudomonadati</taxon>
        <taxon>Bacteroidota</taxon>
        <taxon>Flavobacteriia</taxon>
        <taxon>Flavobacteriales</taxon>
        <taxon>Flavobacteriaceae</taxon>
        <taxon>Flavobacterium</taxon>
    </lineage>
</organism>
<gene>
    <name evidence="3" type="ORF">EPI11_15415</name>
</gene>
<evidence type="ECO:0000313" key="4">
    <source>
        <dbReference type="Proteomes" id="UP000287527"/>
    </source>
</evidence>
<proteinExistence type="predicted"/>
<dbReference type="CDD" id="cd03395">
    <property type="entry name" value="PAP2_like_4"/>
    <property type="match status" value="1"/>
</dbReference>
<protein>
    <submittedName>
        <fullName evidence="3">Phosphatase PAP2 family protein</fullName>
    </submittedName>
</protein>
<dbReference type="InterPro" id="IPR036938">
    <property type="entry name" value="PAP2/HPO_sf"/>
</dbReference>
<dbReference type="RefSeq" id="WP_128390880.1">
    <property type="nucleotide sequence ID" value="NZ_SBII01000012.1"/>
</dbReference>
<reference evidence="3 4" key="1">
    <citation type="submission" date="2019-01" db="EMBL/GenBank/DDBJ databases">
        <title>Flavobacterium sp. nov.,isolated from freshwater.</title>
        <authorList>
            <person name="Zhang R."/>
            <person name="Du Z.-J."/>
        </authorList>
    </citation>
    <scope>NUCLEOTIDE SEQUENCE [LARGE SCALE GENOMIC DNA]</scope>
    <source>
        <strain evidence="3 4">1E403</strain>
    </source>
</reference>
<dbReference type="PANTHER" id="PTHR14969:SF13">
    <property type="entry name" value="AT30094P"/>
    <property type="match status" value="1"/>
</dbReference>
<feature type="transmembrane region" description="Helical" evidence="1">
    <location>
        <begin position="159"/>
        <end position="180"/>
    </location>
</feature>
<dbReference type="PANTHER" id="PTHR14969">
    <property type="entry name" value="SPHINGOSINE-1-PHOSPHATE PHOSPHOHYDROLASE"/>
    <property type="match status" value="1"/>
</dbReference>
<keyword evidence="4" id="KW-1185">Reference proteome</keyword>
<dbReference type="AlphaFoldDB" id="A0A3S3TVN7"/>